<proteinExistence type="predicted"/>
<gene>
    <name evidence="1" type="ORF">LEP1GSC008_1333</name>
</gene>
<dbReference type="AlphaFoldDB" id="M6FNS2"/>
<dbReference type="PATRIC" id="fig|1240687.3.peg.2063"/>
<evidence type="ECO:0000313" key="2">
    <source>
        <dbReference type="Proteomes" id="UP000011980"/>
    </source>
</evidence>
<protein>
    <submittedName>
        <fullName evidence="1">Uncharacterized protein</fullName>
    </submittedName>
</protein>
<evidence type="ECO:0000313" key="1">
    <source>
        <dbReference type="EMBL" id="EMK24386.1"/>
    </source>
</evidence>
<dbReference type="Proteomes" id="UP000011980">
    <property type="component" value="Unassembled WGS sequence"/>
</dbReference>
<comment type="caution">
    <text evidence="1">The sequence shown here is derived from an EMBL/GenBank/DDBJ whole genome shotgun (WGS) entry which is preliminary data.</text>
</comment>
<name>M6FNS2_9LEPT</name>
<organism evidence="1 2">
    <name type="scientific">Leptospira kirschneri serovar Bulgarica str. Nikolaevo</name>
    <dbReference type="NCBI Taxonomy" id="1240687"/>
    <lineage>
        <taxon>Bacteria</taxon>
        <taxon>Pseudomonadati</taxon>
        <taxon>Spirochaetota</taxon>
        <taxon>Spirochaetia</taxon>
        <taxon>Leptospirales</taxon>
        <taxon>Leptospiraceae</taxon>
        <taxon>Leptospira</taxon>
    </lineage>
</organism>
<sequence>MIAKKSNKKMTSVSIGLLNVYLRKRYRKSYMNLWIYFYGELKC</sequence>
<dbReference type="EMBL" id="ANCE01000101">
    <property type="protein sequence ID" value="EMK24386.1"/>
    <property type="molecule type" value="Genomic_DNA"/>
</dbReference>
<reference evidence="1 2" key="1">
    <citation type="submission" date="2013-01" db="EMBL/GenBank/DDBJ databases">
        <authorList>
            <person name="Harkins D.M."/>
            <person name="Durkin A.S."/>
            <person name="Brinkac L.M."/>
            <person name="Haft D.H."/>
            <person name="Selengut J.D."/>
            <person name="Sanka R."/>
            <person name="DePew J."/>
            <person name="Purushe J."/>
            <person name="Galloway R.L."/>
            <person name="Vinetz J.M."/>
            <person name="Sutton G.G."/>
            <person name="Nierman W.C."/>
            <person name="Fouts D.E."/>
        </authorList>
    </citation>
    <scope>NUCLEOTIDE SEQUENCE [LARGE SCALE GENOMIC DNA]</scope>
    <source>
        <strain evidence="1 2">Nikolaevo</strain>
    </source>
</reference>
<accession>M6FNS2</accession>